<reference evidence="1 2" key="1">
    <citation type="submission" date="2018-06" db="EMBL/GenBank/DDBJ databases">
        <title>Genomic Encyclopedia of Archaeal and Bacterial Type Strains, Phase II (KMG-II): from individual species to whole genera.</title>
        <authorList>
            <person name="Goeker M."/>
        </authorList>
    </citation>
    <scope>NUCLEOTIDE SEQUENCE [LARGE SCALE GENOMIC DNA]</scope>
    <source>
        <strain evidence="1 2">DSM 19830</strain>
    </source>
</reference>
<dbReference type="RefSeq" id="WP_211318438.1">
    <property type="nucleotide sequence ID" value="NZ_QKZT01000018.1"/>
</dbReference>
<accession>A0A2W7R3R7</accession>
<organism evidence="1 2">
    <name type="scientific">Algoriphagus chordae</name>
    <dbReference type="NCBI Taxonomy" id="237019"/>
    <lineage>
        <taxon>Bacteria</taxon>
        <taxon>Pseudomonadati</taxon>
        <taxon>Bacteroidota</taxon>
        <taxon>Cytophagia</taxon>
        <taxon>Cytophagales</taxon>
        <taxon>Cyclobacteriaceae</taxon>
        <taxon>Algoriphagus</taxon>
    </lineage>
</organism>
<gene>
    <name evidence="1" type="ORF">LV85_03544</name>
</gene>
<dbReference type="SUPFAM" id="SSF54637">
    <property type="entry name" value="Thioesterase/thiol ester dehydrase-isomerase"/>
    <property type="match status" value="1"/>
</dbReference>
<evidence type="ECO:0000313" key="2">
    <source>
        <dbReference type="Proteomes" id="UP000248882"/>
    </source>
</evidence>
<keyword evidence="2" id="KW-1185">Reference proteome</keyword>
<dbReference type="Proteomes" id="UP000248882">
    <property type="component" value="Unassembled WGS sequence"/>
</dbReference>
<comment type="caution">
    <text evidence="1">The sequence shown here is derived from an EMBL/GenBank/DDBJ whole genome shotgun (WGS) entry which is preliminary data.</text>
</comment>
<name>A0A2W7R3R7_9BACT</name>
<proteinExistence type="predicted"/>
<dbReference type="AlphaFoldDB" id="A0A2W7R3R7"/>
<sequence length="131" mass="14788">MVDKLHDINEEFVETSFAIPEDCIFVEHGFFNEFGLIENAAQTCSSIVGKSYFSDHDVHGTGTKLIGFISAIKKVTVFKTPQVGKIIYTKAYLKSRFDTDGYSISTLNCDIFESDQKLLACELNLFIRELE</sequence>
<dbReference type="EMBL" id="QKZT01000018">
    <property type="protein sequence ID" value="PZX48729.1"/>
    <property type="molecule type" value="Genomic_DNA"/>
</dbReference>
<evidence type="ECO:0000313" key="1">
    <source>
        <dbReference type="EMBL" id="PZX48729.1"/>
    </source>
</evidence>
<protein>
    <submittedName>
        <fullName evidence="1">Uncharacterized protein</fullName>
    </submittedName>
</protein>
<dbReference type="InterPro" id="IPR029069">
    <property type="entry name" value="HotDog_dom_sf"/>
</dbReference>